<keyword evidence="3" id="KW-0050">Antiport</keyword>
<reference evidence="12 13" key="1">
    <citation type="submission" date="2024-02" db="EMBL/GenBank/DDBJ databases">
        <authorList>
            <person name="Chen Y."/>
            <person name="Shah S."/>
            <person name="Dougan E. K."/>
            <person name="Thang M."/>
            <person name="Chan C."/>
        </authorList>
    </citation>
    <scope>NUCLEOTIDE SEQUENCE [LARGE SCALE GENOMIC DNA]</scope>
</reference>
<evidence type="ECO:0000256" key="2">
    <source>
        <dbReference type="ARBA" id="ARBA00022448"/>
    </source>
</evidence>
<keyword evidence="7" id="KW-0406">Ion transport</keyword>
<comment type="caution">
    <text evidence="12">The sequence shown here is derived from an EMBL/GenBank/DDBJ whole genome shotgun (WGS) entry which is preliminary data.</text>
</comment>
<dbReference type="Pfam" id="PF00999">
    <property type="entry name" value="Na_H_Exchanger"/>
    <property type="match status" value="1"/>
</dbReference>
<proteinExistence type="predicted"/>
<feature type="transmembrane region" description="Helical" evidence="10">
    <location>
        <begin position="147"/>
        <end position="165"/>
    </location>
</feature>
<evidence type="ECO:0000313" key="12">
    <source>
        <dbReference type="EMBL" id="CAK9076937.1"/>
    </source>
</evidence>
<feature type="transmembrane region" description="Helical" evidence="10">
    <location>
        <begin position="94"/>
        <end position="112"/>
    </location>
</feature>
<evidence type="ECO:0000256" key="3">
    <source>
        <dbReference type="ARBA" id="ARBA00022449"/>
    </source>
</evidence>
<accession>A0ABP0PNX7</accession>
<dbReference type="PANTHER" id="PTHR43562">
    <property type="entry name" value="NAPA-TYPE SODIUM/HYDROGEN ANTIPORTER"/>
    <property type="match status" value="1"/>
</dbReference>
<gene>
    <name evidence="12" type="ORF">CCMP2556_LOCUS37925</name>
</gene>
<feature type="domain" description="Cation/H+ exchanger transmembrane" evidence="11">
    <location>
        <begin position="113"/>
        <end position="227"/>
    </location>
</feature>
<keyword evidence="13" id="KW-1185">Reference proteome</keyword>
<evidence type="ECO:0000313" key="13">
    <source>
        <dbReference type="Proteomes" id="UP001642484"/>
    </source>
</evidence>
<evidence type="ECO:0000256" key="4">
    <source>
        <dbReference type="ARBA" id="ARBA00022692"/>
    </source>
</evidence>
<organism evidence="12 13">
    <name type="scientific">Durusdinium trenchii</name>
    <dbReference type="NCBI Taxonomy" id="1381693"/>
    <lineage>
        <taxon>Eukaryota</taxon>
        <taxon>Sar</taxon>
        <taxon>Alveolata</taxon>
        <taxon>Dinophyceae</taxon>
        <taxon>Suessiales</taxon>
        <taxon>Symbiodiniaceae</taxon>
        <taxon>Durusdinium</taxon>
    </lineage>
</organism>
<dbReference type="EMBL" id="CAXAMN010023350">
    <property type="protein sequence ID" value="CAK9076937.1"/>
    <property type="molecule type" value="Genomic_DNA"/>
</dbReference>
<dbReference type="Gene3D" id="1.20.1530.20">
    <property type="match status" value="1"/>
</dbReference>
<keyword evidence="2" id="KW-0813">Transport</keyword>
<feature type="transmembrane region" description="Helical" evidence="10">
    <location>
        <begin position="206"/>
        <end position="226"/>
    </location>
</feature>
<evidence type="ECO:0000259" key="11">
    <source>
        <dbReference type="Pfam" id="PF00999"/>
    </source>
</evidence>
<name>A0ABP0PNX7_9DINO</name>
<evidence type="ECO:0000256" key="9">
    <source>
        <dbReference type="ARBA" id="ARBA00023201"/>
    </source>
</evidence>
<evidence type="ECO:0000256" key="8">
    <source>
        <dbReference type="ARBA" id="ARBA00023136"/>
    </source>
</evidence>
<keyword evidence="5 10" id="KW-1133">Transmembrane helix</keyword>
<evidence type="ECO:0000256" key="6">
    <source>
        <dbReference type="ARBA" id="ARBA00023053"/>
    </source>
</evidence>
<dbReference type="InterPro" id="IPR006153">
    <property type="entry name" value="Cation/H_exchanger_TM"/>
</dbReference>
<keyword evidence="6" id="KW-0915">Sodium</keyword>
<protein>
    <recommendedName>
        <fullName evidence="11">Cation/H+ exchanger transmembrane domain-containing protein</fullName>
    </recommendedName>
</protein>
<evidence type="ECO:0000256" key="10">
    <source>
        <dbReference type="SAM" id="Phobius"/>
    </source>
</evidence>
<evidence type="ECO:0000256" key="1">
    <source>
        <dbReference type="ARBA" id="ARBA00004141"/>
    </source>
</evidence>
<comment type="subcellular location">
    <subcellularLocation>
        <location evidence="1">Membrane</location>
        <topology evidence="1">Multi-pass membrane protein</topology>
    </subcellularLocation>
</comment>
<keyword evidence="9" id="KW-0739">Sodium transport</keyword>
<keyword evidence="8 10" id="KW-0472">Membrane</keyword>
<dbReference type="InterPro" id="IPR038770">
    <property type="entry name" value="Na+/solute_symporter_sf"/>
</dbReference>
<sequence length="474" mass="52257">MPALIGEITVGIIAGPHVKNLVPETNALILQGEIALAVAALQLETMQAFSIGASFATMLLNLTQWKKGGIAKGMRSTGIALNVMKGGGVLNQPSGQVMLVLVVFMSFLAVKVVKRVATFLMRYFFACSIGFTVPVEDFGNVEVWKRASVLLLCVFAKLCMGFFAMPLTFNDFLILGFAWGSWGEFSFILALRAVRGNLLSGESYSALVLAVLISILICPTVLRVVLTRREIEAKRRIEEAKRLGRTLKPNAQRNVYFCVQTRSRAQWGQQGALLNGLLEVGCKVVDFRSFHPFHDVGTQHIINELYLKDMELELVLADQLAPEDQLRLDHRTKEILRVVLSALRSAEVKISRWQPGEGTQELIEEVHYGSATEDVPVGSFRRTASPSEQIAAQHAHLEMQQAMTTRHAQAGFDMSTSLDEYCFPGTPRAHHELDGYVHTDPHDAFDLSNVKGSSRSVSSEELNSCDSSSECLDA</sequence>
<evidence type="ECO:0000256" key="7">
    <source>
        <dbReference type="ARBA" id="ARBA00023065"/>
    </source>
</evidence>
<keyword evidence="4 10" id="KW-0812">Transmembrane</keyword>
<evidence type="ECO:0000256" key="5">
    <source>
        <dbReference type="ARBA" id="ARBA00022989"/>
    </source>
</evidence>
<dbReference type="Proteomes" id="UP001642484">
    <property type="component" value="Unassembled WGS sequence"/>
</dbReference>
<dbReference type="PANTHER" id="PTHR43562:SF3">
    <property type="entry name" value="SODIUM ION_PROTON EXCHANGER (EUROFUNG)"/>
    <property type="match status" value="1"/>
</dbReference>